<evidence type="ECO:0000256" key="4">
    <source>
        <dbReference type="ARBA" id="ARBA00022989"/>
    </source>
</evidence>
<evidence type="ECO:0000256" key="1">
    <source>
        <dbReference type="ARBA" id="ARBA00004141"/>
    </source>
</evidence>
<feature type="transmembrane region" description="Helical" evidence="6">
    <location>
        <begin position="288"/>
        <end position="306"/>
    </location>
</feature>
<feature type="transmembrane region" description="Helical" evidence="6">
    <location>
        <begin position="368"/>
        <end position="383"/>
    </location>
</feature>
<name>A0A916QD79_9BACL</name>
<dbReference type="GO" id="GO:0017004">
    <property type="term" value="P:cytochrome complex assembly"/>
    <property type="evidence" value="ECO:0007669"/>
    <property type="project" value="UniProtKB-KW"/>
</dbReference>
<feature type="transmembrane region" description="Helical" evidence="6">
    <location>
        <begin position="333"/>
        <end position="353"/>
    </location>
</feature>
<keyword evidence="5 6" id="KW-0472">Membrane</keyword>
<dbReference type="Proteomes" id="UP000654993">
    <property type="component" value="Unassembled WGS sequence"/>
</dbReference>
<feature type="domain" description="Cytochrome c assembly protein" evidence="7">
    <location>
        <begin position="84"/>
        <end position="182"/>
    </location>
</feature>
<reference evidence="8" key="2">
    <citation type="journal article" date="2021" name="Data Brief">
        <title>Draft genome sequence data of the facultative, thermophilic, xylanolytic bacterium Paenibacillus sp. strain DA-C8.</title>
        <authorList>
            <person name="Chhe C."/>
            <person name="Uke A."/>
            <person name="Baramee S."/>
            <person name="Ungkulpasvich U."/>
            <person name="Tachaapaikoon C."/>
            <person name="Pason P."/>
            <person name="Waeonukul R."/>
            <person name="Ratanakhanokchai K."/>
            <person name="Kosugi A."/>
        </authorList>
    </citation>
    <scope>NUCLEOTIDE SEQUENCE</scope>
    <source>
        <strain evidence="8">DA-C8</strain>
    </source>
</reference>
<dbReference type="Pfam" id="PF01578">
    <property type="entry name" value="Cytochrom_C_asm"/>
    <property type="match status" value="2"/>
</dbReference>
<dbReference type="InterPro" id="IPR002541">
    <property type="entry name" value="Cyt_c_assembly"/>
</dbReference>
<reference evidence="8" key="1">
    <citation type="submission" date="2020-08" db="EMBL/GenBank/DDBJ databases">
        <authorList>
            <person name="Uke A."/>
            <person name="Chhe C."/>
            <person name="Baramee S."/>
            <person name="Kosugi A."/>
        </authorList>
    </citation>
    <scope>NUCLEOTIDE SEQUENCE</scope>
    <source>
        <strain evidence="8">DA-C8</strain>
    </source>
</reference>
<feature type="transmembrane region" description="Helical" evidence="6">
    <location>
        <begin position="115"/>
        <end position="133"/>
    </location>
</feature>
<keyword evidence="4 6" id="KW-1133">Transmembrane helix</keyword>
<dbReference type="InterPro" id="IPR045062">
    <property type="entry name" value="Cyt_c_biogenesis_CcsA/CcmC"/>
</dbReference>
<comment type="caution">
    <text evidence="8">The sequence shown here is derived from an EMBL/GenBank/DDBJ whole genome shotgun (WGS) entry which is preliminary data.</text>
</comment>
<proteinExistence type="predicted"/>
<dbReference type="GO" id="GO:0020037">
    <property type="term" value="F:heme binding"/>
    <property type="evidence" value="ECO:0007669"/>
    <property type="project" value="InterPro"/>
</dbReference>
<evidence type="ECO:0000256" key="2">
    <source>
        <dbReference type="ARBA" id="ARBA00022692"/>
    </source>
</evidence>
<keyword evidence="9" id="KW-1185">Reference proteome</keyword>
<feature type="domain" description="Cytochrome c assembly protein" evidence="7">
    <location>
        <begin position="292"/>
        <end position="420"/>
    </location>
</feature>
<evidence type="ECO:0000259" key="7">
    <source>
        <dbReference type="Pfam" id="PF01578"/>
    </source>
</evidence>
<feature type="transmembrane region" description="Helical" evidence="6">
    <location>
        <begin position="89"/>
        <end position="108"/>
    </location>
</feature>
<evidence type="ECO:0000256" key="5">
    <source>
        <dbReference type="ARBA" id="ARBA00023136"/>
    </source>
</evidence>
<gene>
    <name evidence="8" type="primary">resC</name>
    <name evidence="8" type="ORF">PRECH8_01450</name>
</gene>
<dbReference type="PANTHER" id="PTHR30071:SF1">
    <property type="entry name" value="CYTOCHROME B_B6 PROTEIN-RELATED"/>
    <property type="match status" value="1"/>
</dbReference>
<accession>A0A916QD79</accession>
<comment type="subcellular location">
    <subcellularLocation>
        <location evidence="1">Membrane</location>
        <topology evidence="1">Multi-pass membrane protein</topology>
    </subcellularLocation>
</comment>
<keyword evidence="2 6" id="KW-0812">Transmembrane</keyword>
<sequence length="425" mass="47671">MNIEQTEALIGLSSRFLMAAFILYNLAFIVFGISVLGKRWSNREPKEHERHWGNIGLGIALLGFLTQAAFTGLRWAASGHIPVANLYEFLTFFGMMIVLAFILIYLIYRKPLTGLFAMPLAVVIIAYGAVFPSEVKPLIPQLQSIWLYVHVTLAALGEAFLAVGFAAGLMYLLRTVNFQDPSKSGRRKILGVELTLFTLLTLISFIVLVFAFRGAGYHAEFLQTTVETDSLGQEFEVENVVEYTLPPLIKPHHSEIIEMQPFLGIQQPWFEAPGWMQGVNAGRKLNTIVWSLLAGTILYALIRLIIRRPLGVAVSPIMNGIDEHDLDEISYRAIAIGYPIFTLGALIFASIWAHQAWGRFWAFDPKETWALITWLFYTAYLHLRLSRGWQGEKSAWMSVIGFLIIMFTLIGVNLVIAGLHSYAGV</sequence>
<keyword evidence="3" id="KW-0201">Cytochrome c-type biogenesis</keyword>
<evidence type="ECO:0000313" key="8">
    <source>
        <dbReference type="EMBL" id="GFR36849.1"/>
    </source>
</evidence>
<feature type="transmembrane region" description="Helical" evidence="6">
    <location>
        <begin position="57"/>
        <end position="77"/>
    </location>
</feature>
<feature type="transmembrane region" description="Helical" evidence="6">
    <location>
        <begin position="16"/>
        <end position="36"/>
    </location>
</feature>
<protein>
    <submittedName>
        <fullName evidence="8">Cytochrome c biogenesis protein ResC</fullName>
    </submittedName>
</protein>
<feature type="transmembrane region" description="Helical" evidence="6">
    <location>
        <begin position="145"/>
        <end position="173"/>
    </location>
</feature>
<organism evidence="8 9">
    <name type="scientific">Insulibacter thermoxylanivorax</name>
    <dbReference type="NCBI Taxonomy" id="2749268"/>
    <lineage>
        <taxon>Bacteria</taxon>
        <taxon>Bacillati</taxon>
        <taxon>Bacillota</taxon>
        <taxon>Bacilli</taxon>
        <taxon>Bacillales</taxon>
        <taxon>Paenibacillaceae</taxon>
        <taxon>Insulibacter</taxon>
    </lineage>
</organism>
<feature type="transmembrane region" description="Helical" evidence="6">
    <location>
        <begin position="194"/>
        <end position="212"/>
    </location>
</feature>
<feature type="transmembrane region" description="Helical" evidence="6">
    <location>
        <begin position="395"/>
        <end position="419"/>
    </location>
</feature>
<evidence type="ECO:0000256" key="3">
    <source>
        <dbReference type="ARBA" id="ARBA00022748"/>
    </source>
</evidence>
<dbReference type="EMBL" id="BMAQ01000001">
    <property type="protein sequence ID" value="GFR36849.1"/>
    <property type="molecule type" value="Genomic_DNA"/>
</dbReference>
<dbReference type="AlphaFoldDB" id="A0A916QD79"/>
<dbReference type="PANTHER" id="PTHR30071">
    <property type="entry name" value="HEME EXPORTER PROTEIN C"/>
    <property type="match status" value="1"/>
</dbReference>
<evidence type="ECO:0000313" key="9">
    <source>
        <dbReference type="Proteomes" id="UP000654993"/>
    </source>
</evidence>
<evidence type="ECO:0000256" key="6">
    <source>
        <dbReference type="SAM" id="Phobius"/>
    </source>
</evidence>
<dbReference type="GO" id="GO:0005886">
    <property type="term" value="C:plasma membrane"/>
    <property type="evidence" value="ECO:0007669"/>
    <property type="project" value="TreeGrafter"/>
</dbReference>